<keyword evidence="3" id="KW-1185">Reference proteome</keyword>
<gene>
    <name evidence="2" type="ORF">QTL97_07305</name>
</gene>
<dbReference type="AlphaFoldDB" id="A0AAW9A7Y8"/>
<feature type="region of interest" description="Disordered" evidence="1">
    <location>
        <begin position="29"/>
        <end position="53"/>
    </location>
</feature>
<comment type="caution">
    <text evidence="2">The sequence shown here is derived from an EMBL/GenBank/DDBJ whole genome shotgun (WGS) entry which is preliminary data.</text>
</comment>
<proteinExistence type="predicted"/>
<sequence length="61" mass="7019">MPKFLQKPQKYGKSNSSWFDWLKPCPRKASACSGNQHATDKKTKKSPSKIDEPSFIYKEIT</sequence>
<name>A0AAW9A7Y8_9BACL</name>
<accession>A0AAW9A7Y8</accession>
<dbReference type="EMBL" id="JAUBDJ010000003">
    <property type="protein sequence ID" value="MDW0116738.1"/>
    <property type="molecule type" value="Genomic_DNA"/>
</dbReference>
<organism evidence="2 3">
    <name type="scientific">Sporosarcina thermotolerans</name>
    <dbReference type="NCBI Taxonomy" id="633404"/>
    <lineage>
        <taxon>Bacteria</taxon>
        <taxon>Bacillati</taxon>
        <taxon>Bacillota</taxon>
        <taxon>Bacilli</taxon>
        <taxon>Bacillales</taxon>
        <taxon>Caryophanaceae</taxon>
        <taxon>Sporosarcina</taxon>
    </lineage>
</organism>
<dbReference type="RefSeq" id="WP_283733638.1">
    <property type="nucleotide sequence ID" value="NZ_CP125968.1"/>
</dbReference>
<evidence type="ECO:0000256" key="1">
    <source>
        <dbReference type="SAM" id="MobiDB-lite"/>
    </source>
</evidence>
<reference evidence="2 3" key="1">
    <citation type="submission" date="2023-06" db="EMBL/GenBank/DDBJ databases">
        <title>Sporosarcina sp. nov., isolated from Korean traditional fermented seafood 'Jeotgal'.</title>
        <authorList>
            <person name="Yang A.I."/>
            <person name="Shin N.-R."/>
        </authorList>
    </citation>
    <scope>NUCLEOTIDE SEQUENCE [LARGE SCALE GENOMIC DNA]</scope>
    <source>
        <strain evidence="2 3">KCTC43456</strain>
    </source>
</reference>
<dbReference type="Proteomes" id="UP001271648">
    <property type="component" value="Unassembled WGS sequence"/>
</dbReference>
<protein>
    <submittedName>
        <fullName evidence="2">Uncharacterized protein</fullName>
    </submittedName>
</protein>
<evidence type="ECO:0000313" key="3">
    <source>
        <dbReference type="Proteomes" id="UP001271648"/>
    </source>
</evidence>
<evidence type="ECO:0000313" key="2">
    <source>
        <dbReference type="EMBL" id="MDW0116738.1"/>
    </source>
</evidence>